<dbReference type="RefSeq" id="WP_003374258.1">
    <property type="nucleotide sequence ID" value="NZ_JACBBA010000001.1"/>
</dbReference>
<dbReference type="EMBL" id="SWVK01000007">
    <property type="protein sequence ID" value="NFN34793.1"/>
    <property type="molecule type" value="Genomic_DNA"/>
</dbReference>
<evidence type="ECO:0000313" key="4">
    <source>
        <dbReference type="Proteomes" id="UP000473681"/>
    </source>
</evidence>
<protein>
    <submittedName>
        <fullName evidence="2">Uncharacterized protein</fullName>
    </submittedName>
</protein>
<gene>
    <name evidence="1" type="ORF">FC774_10375</name>
    <name evidence="2" type="ORF">FDB51_06515</name>
    <name evidence="3" type="ORF">FDG31_18430</name>
</gene>
<dbReference type="EMBL" id="SXFB01000032">
    <property type="protein sequence ID" value="NFV28068.1"/>
    <property type="molecule type" value="Genomic_DNA"/>
</dbReference>
<name>A0A0M1LD03_CLOBO</name>
<dbReference type="Proteomes" id="UP000486903">
    <property type="component" value="Unassembled WGS sequence"/>
</dbReference>
<dbReference type="Proteomes" id="UP000476820">
    <property type="component" value="Unassembled WGS sequence"/>
</dbReference>
<dbReference type="OrthoDB" id="2867965at2"/>
<evidence type="ECO:0000313" key="3">
    <source>
        <dbReference type="EMBL" id="NFV28068.1"/>
    </source>
</evidence>
<evidence type="ECO:0000313" key="5">
    <source>
        <dbReference type="Proteomes" id="UP000476820"/>
    </source>
</evidence>
<dbReference type="EMBL" id="SWOV01000026">
    <property type="protein sequence ID" value="NFF88272.1"/>
    <property type="molecule type" value="Genomic_DNA"/>
</dbReference>
<reference evidence="4 5" key="1">
    <citation type="submission" date="2019-04" db="EMBL/GenBank/DDBJ databases">
        <title>Genome sequencing of Clostridium botulinum Groups I-IV and Clostridium butyricum.</title>
        <authorList>
            <person name="Brunt J."/>
            <person name="Van Vliet A.H.M."/>
            <person name="Stringer S.C."/>
            <person name="Carter A.T."/>
            <person name="Peck M.W."/>
        </authorList>
    </citation>
    <scope>NUCLEOTIDE SEQUENCE [LARGE SCALE GENOMIC DNA]</scope>
    <source>
        <strain evidence="1 5">1605</strain>
        <strain evidence="3 6">BL81</strain>
        <strain evidence="2 4">CB-K-33E</strain>
    </source>
</reference>
<evidence type="ECO:0000313" key="6">
    <source>
        <dbReference type="Proteomes" id="UP000486903"/>
    </source>
</evidence>
<accession>A0A0M1LD03</accession>
<dbReference type="Proteomes" id="UP000473681">
    <property type="component" value="Unassembled WGS sequence"/>
</dbReference>
<dbReference type="AlphaFoldDB" id="A0A0M1LD03"/>
<organism evidence="2 4">
    <name type="scientific">Clostridium botulinum</name>
    <dbReference type="NCBI Taxonomy" id="1491"/>
    <lineage>
        <taxon>Bacteria</taxon>
        <taxon>Bacillati</taxon>
        <taxon>Bacillota</taxon>
        <taxon>Clostridia</taxon>
        <taxon>Eubacteriales</taxon>
        <taxon>Clostridiaceae</taxon>
        <taxon>Clostridium</taxon>
    </lineage>
</organism>
<evidence type="ECO:0000313" key="2">
    <source>
        <dbReference type="EMBL" id="NFN34793.1"/>
    </source>
</evidence>
<comment type="caution">
    <text evidence="2">The sequence shown here is derived from an EMBL/GenBank/DDBJ whole genome shotgun (WGS) entry which is preliminary data.</text>
</comment>
<proteinExistence type="predicted"/>
<evidence type="ECO:0000313" key="1">
    <source>
        <dbReference type="EMBL" id="NFF88272.1"/>
    </source>
</evidence>
<sequence length="123" mass="13952">MKIEKKNTMSSYTMDVIGNKAILSSKGMFSKEDAENYISDFVTFTKSNNTSSLILVIENAELKTSFPDVKPFYDKMSDLYINSNFKKKYMLMPASAIAGMQIKKLDEKFFSEIKVISSIDQAI</sequence>